<dbReference type="EMBL" id="UZAN01044267">
    <property type="protein sequence ID" value="VDP80400.1"/>
    <property type="molecule type" value="Genomic_DNA"/>
</dbReference>
<reference evidence="3" key="1">
    <citation type="submission" date="2016-06" db="UniProtKB">
        <authorList>
            <consortium name="WormBaseParasite"/>
        </authorList>
    </citation>
    <scope>IDENTIFICATION</scope>
</reference>
<sequence>MGSCVEHNFYVDDFLGSFDSIEEAVRHIRDFSKLLHMGGFKLTKWMSTNRRAIDCIPVDVRAPSLRELQGSPLPTDRALCVQWDSEKDEFLFQLQLLETTATRREILSSLVSLYDPMEFVAPWLLPGKILLQGLCR</sequence>
<dbReference type="AlphaFoldDB" id="A0A183AJQ3"/>
<organism evidence="3">
    <name type="scientific">Echinostoma caproni</name>
    <dbReference type="NCBI Taxonomy" id="27848"/>
    <lineage>
        <taxon>Eukaryota</taxon>
        <taxon>Metazoa</taxon>
        <taxon>Spiralia</taxon>
        <taxon>Lophotrochozoa</taxon>
        <taxon>Platyhelminthes</taxon>
        <taxon>Trematoda</taxon>
        <taxon>Digenea</taxon>
        <taxon>Plagiorchiida</taxon>
        <taxon>Echinostomata</taxon>
        <taxon>Echinostomatoidea</taxon>
        <taxon>Echinostomatidae</taxon>
        <taxon>Echinostoma</taxon>
    </lineage>
</organism>
<dbReference type="PANTHER" id="PTHR47331">
    <property type="entry name" value="PHD-TYPE DOMAIN-CONTAINING PROTEIN"/>
    <property type="match status" value="1"/>
</dbReference>
<evidence type="ECO:0000313" key="2">
    <source>
        <dbReference type="Proteomes" id="UP000272942"/>
    </source>
</evidence>
<proteinExistence type="predicted"/>
<name>A0A183AJQ3_9TREM</name>
<accession>A0A183AJQ3</accession>
<protein>
    <submittedName>
        <fullName evidence="3">Reverse transcriptase domain-containing protein</fullName>
    </submittedName>
</protein>
<reference evidence="1 2" key="2">
    <citation type="submission" date="2018-11" db="EMBL/GenBank/DDBJ databases">
        <authorList>
            <consortium name="Pathogen Informatics"/>
        </authorList>
    </citation>
    <scope>NUCLEOTIDE SEQUENCE [LARGE SCALE GENOMIC DNA]</scope>
    <source>
        <strain evidence="1 2">Egypt</strain>
    </source>
</reference>
<dbReference type="WBParaSite" id="ECPE_0000720401-mRNA-1">
    <property type="protein sequence ID" value="ECPE_0000720401-mRNA-1"/>
    <property type="gene ID" value="ECPE_0000720401"/>
</dbReference>
<evidence type="ECO:0000313" key="3">
    <source>
        <dbReference type="WBParaSite" id="ECPE_0000720401-mRNA-1"/>
    </source>
</evidence>
<keyword evidence="2" id="KW-1185">Reference proteome</keyword>
<dbReference type="InterPro" id="IPR008042">
    <property type="entry name" value="Retrotrans_Pao"/>
</dbReference>
<evidence type="ECO:0000313" key="1">
    <source>
        <dbReference type="EMBL" id="VDP80400.1"/>
    </source>
</evidence>
<dbReference type="Proteomes" id="UP000272942">
    <property type="component" value="Unassembled WGS sequence"/>
</dbReference>
<gene>
    <name evidence="1" type="ORF">ECPE_LOCUS7188</name>
</gene>
<dbReference type="OrthoDB" id="6127549at2759"/>
<dbReference type="Pfam" id="PF05380">
    <property type="entry name" value="Peptidase_A17"/>
    <property type="match status" value="1"/>
</dbReference>